<sequence>MKRPRVPSPQTHSKKKRLSSIADTEKPSRKSNNDGNTTLKKQSQQTTSTQAEPNLSAQQMKAKGKYFNYIILYQNESESLMIVHVFTVKNTFLEFFFGSVTDFETENFLIEWLLPLDFASSYFCFLFRQYCASTTSSKPRVITSVIEKLINEEIRKETEKLQLECERLRNENRAIKEKQVEMEGKMRLLEVKNKVNEVRHAKIIMLCKDYNVPIDFLFDQPAAPCNDTPRSYSPELGCPDTPLQWSPSSSPSYFSWSIHPDSKSSSIDSQKSVPGCSAKTDKNGEQKLNDENGTDTDGTSDRNALNGSGVLKEKNVDVMECSESEANFNDKTGTPTTHTAVSTPTVVSYCPLEVKWVKDHKGQLQDATVLIDQFPENMFGYFVHVPITMLEVSTLSGHEYLDGQIIDLMTIHYGKEVGEKAISKKMKFASGEHFHSWTCMRQTGKQSERELDFTKLIENNGRNEEMRNLKNHLNNSELDFDIFEKEAVSIPIHHKTHWTYVLVLNPKGALINKKTKKDSEPRCRILFFDSNAPSASSTRCGPTKLLQAVRLVISAVMEARFQKNKIQDHEFNGDLVDAVQVRNVPQQTYTDCGLFVIIFIRGVLDSLSNWLKPEEQNEKCFDWYKLVAPNFRSYPPYYRLSVLNRIMQDATQSARDYVAMRFFPTPDPKEIDAQAPTIIPSIWFNEKADCSDELVASRTRSSISSSKTHSRHVDSMKTIGKKLEKLKGNTLNMRVAKTRIKVDVRYIWCDICNKHFVEGCLIHPMVRIKDVVPAEMNTPTHASQTIPIDWFRIAKSNLHGHGIFANADCFIGMVFGPFQGKRLRKGALESYSWTVYLPNGSKVDIDSTDQSISNWMRFMNAPNDGMGNVEAMQIGDDIYYRVIKYIMKNEELLVYCGEQYAEALKEEKEENDRIAELQSVQK</sequence>
<keyword evidence="10" id="KW-1185">Reference proteome</keyword>
<feature type="compositionally biased region" description="Basic and acidic residues" evidence="6">
    <location>
        <begin position="23"/>
        <end position="32"/>
    </location>
</feature>
<evidence type="ECO:0000313" key="10">
    <source>
        <dbReference type="Proteomes" id="UP000008068"/>
    </source>
</evidence>
<feature type="compositionally biased region" description="Low complexity" evidence="6">
    <location>
        <begin position="259"/>
        <end position="272"/>
    </location>
</feature>
<dbReference type="Gene3D" id="2.170.270.10">
    <property type="entry name" value="SET domain"/>
    <property type="match status" value="1"/>
</dbReference>
<dbReference type="Pfam" id="PF21549">
    <property type="entry name" value="PRDM2_PR"/>
    <property type="match status" value="1"/>
</dbReference>
<evidence type="ECO:0008006" key="11">
    <source>
        <dbReference type="Google" id="ProtNLM"/>
    </source>
</evidence>
<dbReference type="Gene3D" id="1.10.418.20">
    <property type="match status" value="1"/>
</dbReference>
<evidence type="ECO:0000259" key="8">
    <source>
        <dbReference type="PROSITE" id="PS50600"/>
    </source>
</evidence>
<feature type="region of interest" description="Disordered" evidence="6">
    <location>
        <begin position="259"/>
        <end position="309"/>
    </location>
</feature>
<dbReference type="GO" id="GO:0008234">
    <property type="term" value="F:cysteine-type peptidase activity"/>
    <property type="evidence" value="ECO:0007669"/>
    <property type="project" value="UniProtKB-KW"/>
</dbReference>
<evidence type="ECO:0000256" key="6">
    <source>
        <dbReference type="SAM" id="MobiDB-lite"/>
    </source>
</evidence>
<keyword evidence="5" id="KW-0175">Coiled coil</keyword>
<feature type="domain" description="Ubiquitin-like protease family profile" evidence="8">
    <location>
        <begin position="385"/>
        <end position="603"/>
    </location>
</feature>
<keyword evidence="3" id="KW-0378">Hydrolase</keyword>
<dbReference type="InterPro" id="IPR046341">
    <property type="entry name" value="SET_dom_sf"/>
</dbReference>
<evidence type="ECO:0000256" key="3">
    <source>
        <dbReference type="ARBA" id="ARBA00022801"/>
    </source>
</evidence>
<dbReference type="InterPro" id="IPR038765">
    <property type="entry name" value="Papain-like_cys_pep_sf"/>
</dbReference>
<dbReference type="Gene3D" id="3.30.310.130">
    <property type="entry name" value="Ubiquitin-related"/>
    <property type="match status" value="1"/>
</dbReference>
<dbReference type="PROSITE" id="PS50600">
    <property type="entry name" value="ULP_PROTEASE"/>
    <property type="match status" value="1"/>
</dbReference>
<evidence type="ECO:0000256" key="5">
    <source>
        <dbReference type="SAM" id="Coils"/>
    </source>
</evidence>
<organism evidence="10">
    <name type="scientific">Caenorhabditis brenneri</name>
    <name type="common">Nematode worm</name>
    <dbReference type="NCBI Taxonomy" id="135651"/>
    <lineage>
        <taxon>Eukaryota</taxon>
        <taxon>Metazoa</taxon>
        <taxon>Ecdysozoa</taxon>
        <taxon>Nematoda</taxon>
        <taxon>Chromadorea</taxon>
        <taxon>Rhabditida</taxon>
        <taxon>Rhabditina</taxon>
        <taxon>Rhabditomorpha</taxon>
        <taxon>Rhabditoidea</taxon>
        <taxon>Rhabditidae</taxon>
        <taxon>Peloderinae</taxon>
        <taxon>Caenorhabditis</taxon>
    </lineage>
</organism>
<feature type="compositionally biased region" description="Low complexity" evidence="6">
    <location>
        <begin position="37"/>
        <end position="50"/>
    </location>
</feature>
<feature type="region of interest" description="Disordered" evidence="6">
    <location>
        <begin position="1"/>
        <end position="55"/>
    </location>
</feature>
<dbReference type="PANTHER" id="PTHR46915:SF2">
    <property type="entry name" value="UBIQUITIN-LIKE PROTEASE 4"/>
    <property type="match status" value="1"/>
</dbReference>
<reference evidence="10" key="1">
    <citation type="submission" date="2011-07" db="EMBL/GenBank/DDBJ databases">
        <authorList>
            <consortium name="Caenorhabditis brenneri Sequencing and Analysis Consortium"/>
            <person name="Wilson R.K."/>
        </authorList>
    </citation>
    <scope>NUCLEOTIDE SEQUENCE [LARGE SCALE GENOMIC DNA]</scope>
    <source>
        <strain evidence="10">PB2801</strain>
    </source>
</reference>
<dbReference type="HOGENOM" id="CLU_316481_0_0_1"/>
<dbReference type="Pfam" id="PF02902">
    <property type="entry name" value="Peptidase_C48"/>
    <property type="match status" value="1"/>
</dbReference>
<gene>
    <name evidence="9" type="ORF">CAEBREN_23655</name>
</gene>
<comment type="similarity">
    <text evidence="1">Belongs to the peptidase C48 family.</text>
</comment>
<dbReference type="EMBL" id="GL379887">
    <property type="protein sequence ID" value="EGT31646.1"/>
    <property type="molecule type" value="Genomic_DNA"/>
</dbReference>
<keyword evidence="2" id="KW-0645">Protease</keyword>
<dbReference type="PANTHER" id="PTHR46915">
    <property type="entry name" value="UBIQUITIN-LIKE PROTEASE 4-RELATED"/>
    <property type="match status" value="1"/>
</dbReference>
<dbReference type="InterPro" id="IPR001214">
    <property type="entry name" value="SET_dom"/>
</dbReference>
<dbReference type="SUPFAM" id="SSF54001">
    <property type="entry name" value="Cysteine proteinases"/>
    <property type="match status" value="1"/>
</dbReference>
<name>G0NI43_CAEBE</name>
<dbReference type="GO" id="GO:0006508">
    <property type="term" value="P:proteolysis"/>
    <property type="evidence" value="ECO:0007669"/>
    <property type="project" value="UniProtKB-KW"/>
</dbReference>
<evidence type="ECO:0000256" key="2">
    <source>
        <dbReference type="ARBA" id="ARBA00022670"/>
    </source>
</evidence>
<dbReference type="STRING" id="135651.G0NI43"/>
<dbReference type="PROSITE" id="PS50280">
    <property type="entry name" value="SET"/>
    <property type="match status" value="1"/>
</dbReference>
<evidence type="ECO:0000256" key="1">
    <source>
        <dbReference type="ARBA" id="ARBA00005234"/>
    </source>
</evidence>
<feature type="compositionally biased region" description="Polar residues" evidence="6">
    <location>
        <begin position="295"/>
        <end position="306"/>
    </location>
</feature>
<dbReference type="eggNOG" id="KOG0779">
    <property type="taxonomic scope" value="Eukaryota"/>
</dbReference>
<evidence type="ECO:0000313" key="9">
    <source>
        <dbReference type="EMBL" id="EGT31646.1"/>
    </source>
</evidence>
<feature type="compositionally biased region" description="Basic and acidic residues" evidence="6">
    <location>
        <begin position="279"/>
        <end position="290"/>
    </location>
</feature>
<dbReference type="eggNOG" id="KOG2461">
    <property type="taxonomic scope" value="Eukaryota"/>
</dbReference>
<accession>G0NI43</accession>
<evidence type="ECO:0000259" key="7">
    <source>
        <dbReference type="PROSITE" id="PS50280"/>
    </source>
</evidence>
<dbReference type="GO" id="GO:0016926">
    <property type="term" value="P:protein desumoylation"/>
    <property type="evidence" value="ECO:0007669"/>
    <property type="project" value="UniProtKB-ARBA"/>
</dbReference>
<dbReference type="SUPFAM" id="SSF82199">
    <property type="entry name" value="SET domain"/>
    <property type="match status" value="1"/>
</dbReference>
<dbReference type="OrthoDB" id="9439903at2759"/>
<dbReference type="AlphaFoldDB" id="G0NI43"/>
<feature type="domain" description="SET" evidence="7">
    <location>
        <begin position="789"/>
        <end position="897"/>
    </location>
</feature>
<proteinExistence type="inferred from homology"/>
<dbReference type="InParanoid" id="G0NI43"/>
<evidence type="ECO:0000256" key="4">
    <source>
        <dbReference type="ARBA" id="ARBA00022807"/>
    </source>
</evidence>
<dbReference type="Proteomes" id="UP000008068">
    <property type="component" value="Unassembled WGS sequence"/>
</dbReference>
<dbReference type="InterPro" id="IPR003653">
    <property type="entry name" value="Peptidase_C48_C"/>
</dbReference>
<feature type="coiled-coil region" evidence="5">
    <location>
        <begin position="146"/>
        <end position="185"/>
    </location>
</feature>
<keyword evidence="4" id="KW-0788">Thiol protease</keyword>
<protein>
    <recommendedName>
        <fullName evidence="11">Ubiquitin-like protease family profile domain-containing protein</fullName>
    </recommendedName>
</protein>